<comment type="caution">
    <text evidence="1">The sequence shown here is derived from an EMBL/GenBank/DDBJ whole genome shotgun (WGS) entry which is preliminary data.</text>
</comment>
<gene>
    <name evidence="1" type="ORF">Tci_874661</name>
</gene>
<proteinExistence type="predicted"/>
<dbReference type="EMBL" id="BKCJ011199751">
    <property type="protein sequence ID" value="GFD02692.1"/>
    <property type="molecule type" value="Genomic_DNA"/>
</dbReference>
<dbReference type="AlphaFoldDB" id="A0A699SXA7"/>
<evidence type="ECO:0000313" key="1">
    <source>
        <dbReference type="EMBL" id="GFD02692.1"/>
    </source>
</evidence>
<organism evidence="1">
    <name type="scientific">Tanacetum cinerariifolium</name>
    <name type="common">Dalmatian daisy</name>
    <name type="synonym">Chrysanthemum cinerariifolium</name>
    <dbReference type="NCBI Taxonomy" id="118510"/>
    <lineage>
        <taxon>Eukaryota</taxon>
        <taxon>Viridiplantae</taxon>
        <taxon>Streptophyta</taxon>
        <taxon>Embryophyta</taxon>
        <taxon>Tracheophyta</taxon>
        <taxon>Spermatophyta</taxon>
        <taxon>Magnoliopsida</taxon>
        <taxon>eudicotyledons</taxon>
        <taxon>Gunneridae</taxon>
        <taxon>Pentapetalae</taxon>
        <taxon>asterids</taxon>
        <taxon>campanulids</taxon>
        <taxon>Asterales</taxon>
        <taxon>Asteraceae</taxon>
        <taxon>Asteroideae</taxon>
        <taxon>Anthemideae</taxon>
        <taxon>Anthemidinae</taxon>
        <taxon>Tanacetum</taxon>
    </lineage>
</organism>
<name>A0A699SXA7_TANCI</name>
<protein>
    <submittedName>
        <fullName evidence="1">Uncharacterized protein</fullName>
    </submittedName>
</protein>
<accession>A0A699SXA7</accession>
<reference evidence="1" key="1">
    <citation type="journal article" date="2019" name="Sci. Rep.">
        <title>Draft genome of Tanacetum cinerariifolium, the natural source of mosquito coil.</title>
        <authorList>
            <person name="Yamashiro T."/>
            <person name="Shiraishi A."/>
            <person name="Satake H."/>
            <person name="Nakayama K."/>
        </authorList>
    </citation>
    <scope>NUCLEOTIDE SEQUENCE</scope>
</reference>
<sequence length="108" mass="12178">MSTLRSEANALPNSEVHILENVIGQCSTNTRGRGRGRGRATCNRTVQNPEINIEDVIARAIHSTLPQLFQQNREEILKAAKENTIRMIGTRIKRETVAANHHPQELER</sequence>
<feature type="non-terminal residue" evidence="1">
    <location>
        <position position="108"/>
    </location>
</feature>